<keyword evidence="1" id="KW-0472">Membrane</keyword>
<dbReference type="Proteomes" id="UP000326837">
    <property type="component" value="Chromosome"/>
</dbReference>
<name>A0A5K7X6H4_9BACT</name>
<sequence>METQVLFVLAESGSSADLTVALAGVIISAIVAWVTARRTIAGDERRALREGNMRLMEWAIAYPFLETQAFCDEWPSKPRGDEDATRYEFYCCHVFNVLEQCWEFCDGDLDKMKHILYPDELIKSHQRWWLHDPLNQEAYKVPFRQFVTSRIHAITGGEV</sequence>
<dbReference type="AlphaFoldDB" id="A0A5K7X6H4"/>
<evidence type="ECO:0000313" key="3">
    <source>
        <dbReference type="Proteomes" id="UP000326837"/>
    </source>
</evidence>
<keyword evidence="3" id="KW-1185">Reference proteome</keyword>
<keyword evidence="1" id="KW-1133">Transmembrane helix</keyword>
<keyword evidence="1" id="KW-0812">Transmembrane</keyword>
<dbReference type="EMBL" id="AP021861">
    <property type="protein sequence ID" value="BBO31965.1"/>
    <property type="molecule type" value="Genomic_DNA"/>
</dbReference>
<protein>
    <submittedName>
        <fullName evidence="2">Uncharacterized protein</fullName>
    </submittedName>
</protein>
<accession>A0A5K7X6H4</accession>
<dbReference type="RefSeq" id="WP_152098022.1">
    <property type="nucleotide sequence ID" value="NZ_AP021861.1"/>
</dbReference>
<proteinExistence type="predicted"/>
<evidence type="ECO:0000256" key="1">
    <source>
        <dbReference type="SAM" id="Phobius"/>
    </source>
</evidence>
<organism evidence="2 3">
    <name type="scientific">Lacipirellula parvula</name>
    <dbReference type="NCBI Taxonomy" id="2650471"/>
    <lineage>
        <taxon>Bacteria</taxon>
        <taxon>Pseudomonadati</taxon>
        <taxon>Planctomycetota</taxon>
        <taxon>Planctomycetia</taxon>
        <taxon>Pirellulales</taxon>
        <taxon>Lacipirellulaceae</taxon>
        <taxon>Lacipirellula</taxon>
    </lineage>
</organism>
<reference evidence="3" key="1">
    <citation type="submission" date="2019-10" db="EMBL/GenBank/DDBJ databases">
        <title>Lacipirellula parvula gen. nov., sp. nov., representing a lineage of planctomycetes widespread in freshwater anoxic habitats, and description of the family Lacipirellulaceae.</title>
        <authorList>
            <person name="Dedysh S.N."/>
            <person name="Kulichevskaya I.S."/>
            <person name="Beletsky A.V."/>
            <person name="Rakitin A.L."/>
            <person name="Mardanov A.V."/>
            <person name="Ivanova A.A."/>
            <person name="Saltykova V.X."/>
            <person name="Rijpstra W.I.C."/>
            <person name="Sinninghe Damste J.S."/>
            <person name="Ravin N.V."/>
        </authorList>
    </citation>
    <scope>NUCLEOTIDE SEQUENCE [LARGE SCALE GENOMIC DNA]</scope>
    <source>
        <strain evidence="3">PX69</strain>
    </source>
</reference>
<gene>
    <name evidence="2" type="ORF">PLANPX_1577</name>
</gene>
<evidence type="ECO:0000313" key="2">
    <source>
        <dbReference type="EMBL" id="BBO31965.1"/>
    </source>
</evidence>
<feature type="transmembrane region" description="Helical" evidence="1">
    <location>
        <begin position="18"/>
        <end position="36"/>
    </location>
</feature>
<dbReference type="KEGG" id="lpav:PLANPX_1577"/>